<proteinExistence type="inferred from homology"/>
<keyword evidence="2 7" id="KW-0699">rRNA-binding</keyword>
<evidence type="ECO:0000256" key="1">
    <source>
        <dbReference type="ARBA" id="ARBA00010605"/>
    </source>
</evidence>
<protein>
    <recommendedName>
        <fullName evidence="6 7">Large ribosomal subunit protein bL9</fullName>
    </recommendedName>
</protein>
<keyword evidence="3 7" id="KW-0694">RNA-binding</keyword>
<dbReference type="PANTHER" id="PTHR21368">
    <property type="entry name" value="50S RIBOSOMAL PROTEIN L9"/>
    <property type="match status" value="1"/>
</dbReference>
<evidence type="ECO:0000256" key="5">
    <source>
        <dbReference type="ARBA" id="ARBA00023274"/>
    </source>
</evidence>
<dbReference type="HAMAP" id="MF_00503">
    <property type="entry name" value="Ribosomal_bL9"/>
    <property type="match status" value="1"/>
</dbReference>
<evidence type="ECO:0000256" key="3">
    <source>
        <dbReference type="ARBA" id="ARBA00022884"/>
    </source>
</evidence>
<feature type="compositionally biased region" description="Basic and acidic residues" evidence="8">
    <location>
        <begin position="186"/>
        <end position="207"/>
    </location>
</feature>
<dbReference type="KEGG" id="bmx:BMS_2711"/>
<dbReference type="Pfam" id="PF01281">
    <property type="entry name" value="Ribosomal_L9_N"/>
    <property type="match status" value="1"/>
</dbReference>
<dbReference type="RefSeq" id="WP_014245263.1">
    <property type="nucleotide sequence ID" value="NC_016620.1"/>
</dbReference>
<evidence type="ECO:0000313" key="12">
    <source>
        <dbReference type="Proteomes" id="UP000008963"/>
    </source>
</evidence>
<evidence type="ECO:0000259" key="9">
    <source>
        <dbReference type="Pfam" id="PF01281"/>
    </source>
</evidence>
<dbReference type="GO" id="GO:0019843">
    <property type="term" value="F:rRNA binding"/>
    <property type="evidence" value="ECO:0007669"/>
    <property type="project" value="UniProtKB-UniRule"/>
</dbReference>
<comment type="similarity">
    <text evidence="1 7">Belongs to the bacterial ribosomal protein bL9 family.</text>
</comment>
<dbReference type="InterPro" id="IPR036935">
    <property type="entry name" value="Ribosomal_bL9_N_sf"/>
</dbReference>
<organism evidence="11 12">
    <name type="scientific">Halobacteriovorax marinus (strain ATCC BAA-682 / DSM 15412 / SJ)</name>
    <name type="common">Bacteriovorax marinus</name>
    <dbReference type="NCBI Taxonomy" id="862908"/>
    <lineage>
        <taxon>Bacteria</taxon>
        <taxon>Pseudomonadati</taxon>
        <taxon>Bdellovibrionota</taxon>
        <taxon>Bacteriovoracia</taxon>
        <taxon>Bacteriovoracales</taxon>
        <taxon>Halobacteriovoraceae</taxon>
        <taxon>Halobacteriovorax</taxon>
    </lineage>
</organism>
<keyword evidence="4 7" id="KW-0689">Ribosomal protein</keyword>
<feature type="region of interest" description="Disordered" evidence="8">
    <location>
        <begin position="154"/>
        <end position="207"/>
    </location>
</feature>
<dbReference type="GO" id="GO:0006412">
    <property type="term" value="P:translation"/>
    <property type="evidence" value="ECO:0007669"/>
    <property type="project" value="UniProtKB-UniRule"/>
</dbReference>
<evidence type="ECO:0000313" key="11">
    <source>
        <dbReference type="EMBL" id="CBW27488.1"/>
    </source>
</evidence>
<feature type="compositionally biased region" description="Basic and acidic residues" evidence="8">
    <location>
        <begin position="154"/>
        <end position="167"/>
    </location>
</feature>
<feature type="domain" description="Ribosomal protein L9" evidence="9">
    <location>
        <begin position="1"/>
        <end position="47"/>
    </location>
</feature>
<accession>E1WXH1</accession>
<sequence>MKVILTERVKTLGNVGEIVNVSQGYARNYLLPNRFAVLADESNTKQLNHQQKVLAKKMEEQKATAVASAKKVEGITLEFVRRVAGSGKLFGTVSNLEIAKELEAQGVEVEKRMIVVANPIKAIGNFDVTAKLFEGVEANFKVNVTLDPAQAEEMKKKQEDADRKKAAAAEAAALAKENGETEEATSEVKELTEEEKLKEEANKILRS</sequence>
<dbReference type="SUPFAM" id="SSF55653">
    <property type="entry name" value="Ribosomal protein L9 C-domain"/>
    <property type="match status" value="1"/>
</dbReference>
<dbReference type="InterPro" id="IPR036791">
    <property type="entry name" value="Ribosomal_bL9_C_sf"/>
</dbReference>
<dbReference type="NCBIfam" id="TIGR00158">
    <property type="entry name" value="L9"/>
    <property type="match status" value="1"/>
</dbReference>
<dbReference type="InterPro" id="IPR020069">
    <property type="entry name" value="Ribosomal_bL9_C"/>
</dbReference>
<dbReference type="HOGENOM" id="CLU_078938_1_0_7"/>
<dbReference type="Proteomes" id="UP000008963">
    <property type="component" value="Chromosome"/>
</dbReference>
<feature type="domain" description="Large ribosomal subunit protein bL9 C-terminal" evidence="10">
    <location>
        <begin position="65"/>
        <end position="145"/>
    </location>
</feature>
<dbReference type="EMBL" id="FQ312005">
    <property type="protein sequence ID" value="CBW27488.1"/>
    <property type="molecule type" value="Genomic_DNA"/>
</dbReference>
<evidence type="ECO:0000259" key="10">
    <source>
        <dbReference type="Pfam" id="PF03948"/>
    </source>
</evidence>
<keyword evidence="5 7" id="KW-0687">Ribonucleoprotein</keyword>
<gene>
    <name evidence="7 11" type="primary">rplI</name>
    <name evidence="11" type="ordered locus">BMS_2711</name>
</gene>
<evidence type="ECO:0000256" key="7">
    <source>
        <dbReference type="HAMAP-Rule" id="MF_00503"/>
    </source>
</evidence>
<dbReference type="InterPro" id="IPR020594">
    <property type="entry name" value="Ribosomal_bL9_bac/chp"/>
</dbReference>
<evidence type="ECO:0000256" key="4">
    <source>
        <dbReference type="ARBA" id="ARBA00022980"/>
    </source>
</evidence>
<dbReference type="OrthoDB" id="5294080at2"/>
<evidence type="ECO:0000256" key="6">
    <source>
        <dbReference type="ARBA" id="ARBA00035292"/>
    </source>
</evidence>
<dbReference type="SUPFAM" id="SSF55658">
    <property type="entry name" value="L9 N-domain-like"/>
    <property type="match status" value="1"/>
</dbReference>
<dbReference type="GO" id="GO:0003735">
    <property type="term" value="F:structural constituent of ribosome"/>
    <property type="evidence" value="ECO:0007669"/>
    <property type="project" value="InterPro"/>
</dbReference>
<dbReference type="InterPro" id="IPR009027">
    <property type="entry name" value="Ribosomal_bL9/RNase_H1_N"/>
</dbReference>
<dbReference type="Gene3D" id="3.10.430.100">
    <property type="entry name" value="Ribosomal protein L9, C-terminal domain"/>
    <property type="match status" value="1"/>
</dbReference>
<evidence type="ECO:0000256" key="8">
    <source>
        <dbReference type="SAM" id="MobiDB-lite"/>
    </source>
</evidence>
<dbReference type="GO" id="GO:0005840">
    <property type="term" value="C:ribosome"/>
    <property type="evidence" value="ECO:0007669"/>
    <property type="project" value="UniProtKB-KW"/>
</dbReference>
<dbReference type="InterPro" id="IPR000244">
    <property type="entry name" value="Ribosomal_bL9"/>
</dbReference>
<dbReference type="STRING" id="862908.BMS_2711"/>
<evidence type="ECO:0000256" key="2">
    <source>
        <dbReference type="ARBA" id="ARBA00022730"/>
    </source>
</evidence>
<dbReference type="Gene3D" id="3.40.5.10">
    <property type="entry name" value="Ribosomal protein L9, N-terminal domain"/>
    <property type="match status" value="1"/>
</dbReference>
<keyword evidence="12" id="KW-1185">Reference proteome</keyword>
<dbReference type="PATRIC" id="fig|862908.3.peg.2587"/>
<dbReference type="Pfam" id="PF03948">
    <property type="entry name" value="Ribosomal_L9_C"/>
    <property type="match status" value="1"/>
</dbReference>
<dbReference type="GO" id="GO:1990904">
    <property type="term" value="C:ribonucleoprotein complex"/>
    <property type="evidence" value="ECO:0007669"/>
    <property type="project" value="UniProtKB-KW"/>
</dbReference>
<name>E1WXH1_HALMS</name>
<reference evidence="12" key="1">
    <citation type="journal article" date="2013" name="ISME J.">
        <title>A small predatory core genome in the divergent marine Bacteriovorax marinus SJ and the terrestrial Bdellovibrio bacteriovorus.</title>
        <authorList>
            <person name="Crossman L.C."/>
            <person name="Chen H."/>
            <person name="Cerdeno-Tarraga A.M."/>
            <person name="Brooks K."/>
            <person name="Quail M.A."/>
            <person name="Pineiro S.A."/>
            <person name="Hobley L."/>
            <person name="Sockett R.E."/>
            <person name="Bentley S.D."/>
            <person name="Parkhill J."/>
            <person name="Williams H.N."/>
            <person name="Stine O.C."/>
        </authorList>
    </citation>
    <scope>NUCLEOTIDE SEQUENCE [LARGE SCALE GENOMIC DNA]</scope>
    <source>
        <strain evidence="12">ATCC BAA-682 / DSM 15412 / SJ</strain>
    </source>
</reference>
<dbReference type="eggNOG" id="COG0359">
    <property type="taxonomic scope" value="Bacteria"/>
</dbReference>
<comment type="function">
    <text evidence="7">Binds to the 23S rRNA.</text>
</comment>
<dbReference type="InterPro" id="IPR020070">
    <property type="entry name" value="Ribosomal_bL9_N"/>
</dbReference>
<dbReference type="AlphaFoldDB" id="E1WXH1"/>